<proteinExistence type="predicted"/>
<sequence length="111" mass="12330">MSDSNVRMLDMDRMTERRRDRRIPLGTKVGIKLPGNASAIVGTCIELGVGGMTIHSSHIPRMDEVFEVAVLPPEQGGAYMPLHARVRVRRCDGLEQAGLYEMGVEIIEVIR</sequence>
<accession>A0A6C2C9T2</accession>
<dbReference type="GO" id="GO:0035438">
    <property type="term" value="F:cyclic-di-GMP binding"/>
    <property type="evidence" value="ECO:0007669"/>
    <property type="project" value="InterPro"/>
</dbReference>
<dbReference type="Pfam" id="PF07238">
    <property type="entry name" value="PilZ"/>
    <property type="match status" value="1"/>
</dbReference>
<evidence type="ECO:0000313" key="4">
    <source>
        <dbReference type="Proteomes" id="UP000389128"/>
    </source>
</evidence>
<gene>
    <name evidence="3" type="ORF">ETQ85_25295</name>
</gene>
<organism evidence="3 4">
    <name type="scientific">Zoogloea oleivorans</name>
    <dbReference type="NCBI Taxonomy" id="1552750"/>
    <lineage>
        <taxon>Bacteria</taxon>
        <taxon>Pseudomonadati</taxon>
        <taxon>Pseudomonadota</taxon>
        <taxon>Betaproteobacteria</taxon>
        <taxon>Rhodocyclales</taxon>
        <taxon>Zoogloeaceae</taxon>
        <taxon>Zoogloea</taxon>
    </lineage>
</organism>
<evidence type="ECO:0000259" key="2">
    <source>
        <dbReference type="Pfam" id="PF07238"/>
    </source>
</evidence>
<feature type="domain" description="PilZ" evidence="2">
    <location>
        <begin position="16"/>
        <end position="107"/>
    </location>
</feature>
<name>A0A6C2C9T2_9RHOO</name>
<comment type="caution">
    <text evidence="3">The sequence shown here is derived from an EMBL/GenBank/DDBJ whole genome shotgun (WGS) entry which is preliminary data.</text>
</comment>
<dbReference type="InterPro" id="IPR009875">
    <property type="entry name" value="PilZ_domain"/>
</dbReference>
<evidence type="ECO:0000313" key="3">
    <source>
        <dbReference type="EMBL" id="TYC50319.1"/>
    </source>
</evidence>
<reference evidence="3 4" key="1">
    <citation type="submission" date="2019-01" db="EMBL/GenBank/DDBJ databases">
        <title>Zoogloea oleivorans genome sequencing and assembly.</title>
        <authorList>
            <person name="Tancsics A."/>
            <person name="Farkas M."/>
            <person name="Kriszt B."/>
            <person name="Maroti G."/>
            <person name="Horvath B."/>
        </authorList>
    </citation>
    <scope>NUCLEOTIDE SEQUENCE [LARGE SCALE GENOMIC DNA]</scope>
    <source>
        <strain evidence="3 4">Buc</strain>
    </source>
</reference>
<protein>
    <submittedName>
        <fullName evidence="3">PilZ domain-containing protein</fullName>
    </submittedName>
</protein>
<dbReference type="AlphaFoldDB" id="A0A6C2C9T2"/>
<dbReference type="EMBL" id="SDKK01000055">
    <property type="protein sequence ID" value="TYC50319.1"/>
    <property type="molecule type" value="Genomic_DNA"/>
</dbReference>
<dbReference type="SUPFAM" id="SSF141371">
    <property type="entry name" value="PilZ domain-like"/>
    <property type="match status" value="1"/>
</dbReference>
<evidence type="ECO:0000256" key="1">
    <source>
        <dbReference type="SAM" id="MobiDB-lite"/>
    </source>
</evidence>
<dbReference type="RefSeq" id="WP_148581778.1">
    <property type="nucleotide sequence ID" value="NZ_JAVEUW010000062.1"/>
</dbReference>
<feature type="region of interest" description="Disordered" evidence="1">
    <location>
        <begin position="1"/>
        <end position="20"/>
    </location>
</feature>
<dbReference type="OrthoDB" id="8562941at2"/>
<keyword evidence="4" id="KW-1185">Reference proteome</keyword>
<feature type="compositionally biased region" description="Basic and acidic residues" evidence="1">
    <location>
        <begin position="9"/>
        <end position="18"/>
    </location>
</feature>
<dbReference type="Proteomes" id="UP000389128">
    <property type="component" value="Unassembled WGS sequence"/>
</dbReference>